<dbReference type="EMBL" id="FMUS01000050">
    <property type="protein sequence ID" value="SCZ10499.1"/>
    <property type="molecule type" value="Genomic_DNA"/>
</dbReference>
<dbReference type="SMART" id="SM00448">
    <property type="entry name" value="REC"/>
    <property type="match status" value="1"/>
</dbReference>
<dbReference type="InterPro" id="IPR001789">
    <property type="entry name" value="Sig_transdc_resp-reg_receiver"/>
</dbReference>
<evidence type="ECO:0000256" key="5">
    <source>
        <dbReference type="ARBA" id="ARBA00023163"/>
    </source>
</evidence>
<dbReference type="InterPro" id="IPR000792">
    <property type="entry name" value="Tscrpt_reg_LuxR_C"/>
</dbReference>
<sequence>MKIKVMIVDDDELIRSSLKYILASDTSIEVVNTSSNGDEAYNNLQKIDVDVILMDIRMPICNGVAATKKISSIYPDKKIIILTTFDDDDYIFEALKNGAKGFLLKNVSPDKIIEAIKIVYQGNLLLHPDVTAKLTSMLQMEKKVEWQKYDLTEAEVNIMKLISEGFSNKEIADHVFLSEGTVKNKISDILDKLHLRDRTQIAIFYLKGGNK</sequence>
<dbReference type="CDD" id="cd17535">
    <property type="entry name" value="REC_NarL-like"/>
    <property type="match status" value="1"/>
</dbReference>
<keyword evidence="5" id="KW-0804">Transcription</keyword>
<dbReference type="Gene3D" id="3.40.50.2300">
    <property type="match status" value="1"/>
</dbReference>
<protein>
    <recommendedName>
        <fullName evidence="1">Stage 0 sporulation protein A homolog</fullName>
    </recommendedName>
</protein>
<dbReference type="PRINTS" id="PR00038">
    <property type="entry name" value="HTHLUXR"/>
</dbReference>
<proteinExistence type="predicted"/>
<evidence type="ECO:0000259" key="8">
    <source>
        <dbReference type="PROSITE" id="PS50043"/>
    </source>
</evidence>
<dbReference type="GO" id="GO:0000160">
    <property type="term" value="P:phosphorelay signal transduction system"/>
    <property type="evidence" value="ECO:0007669"/>
    <property type="project" value="InterPro"/>
</dbReference>
<keyword evidence="4" id="KW-0238">DNA-binding</keyword>
<dbReference type="AlphaFoldDB" id="A0A1G5LEA6"/>
<dbReference type="SUPFAM" id="SSF52172">
    <property type="entry name" value="CheY-like"/>
    <property type="match status" value="1"/>
</dbReference>
<dbReference type="InterPro" id="IPR039420">
    <property type="entry name" value="WalR-like"/>
</dbReference>
<evidence type="ECO:0000256" key="6">
    <source>
        <dbReference type="ARBA" id="ARBA00024867"/>
    </source>
</evidence>
<evidence type="ECO:0000256" key="2">
    <source>
        <dbReference type="ARBA" id="ARBA00022553"/>
    </source>
</evidence>
<evidence type="ECO:0000256" key="4">
    <source>
        <dbReference type="ARBA" id="ARBA00023125"/>
    </source>
</evidence>
<evidence type="ECO:0000259" key="9">
    <source>
        <dbReference type="PROSITE" id="PS50110"/>
    </source>
</evidence>
<keyword evidence="2 7" id="KW-0597">Phosphoprotein</keyword>
<dbReference type="OrthoDB" id="9779069at2"/>
<keyword evidence="11" id="KW-1185">Reference proteome</keyword>
<feature type="domain" description="HTH luxR-type" evidence="8">
    <location>
        <begin position="144"/>
        <end position="209"/>
    </location>
</feature>
<dbReference type="GO" id="GO:0003677">
    <property type="term" value="F:DNA binding"/>
    <property type="evidence" value="ECO:0007669"/>
    <property type="project" value="UniProtKB-KW"/>
</dbReference>
<keyword evidence="3" id="KW-0805">Transcription regulation</keyword>
<name>A0A1G5LEA6_9FIRM</name>
<evidence type="ECO:0000256" key="3">
    <source>
        <dbReference type="ARBA" id="ARBA00023015"/>
    </source>
</evidence>
<evidence type="ECO:0000256" key="7">
    <source>
        <dbReference type="PROSITE-ProRule" id="PRU00169"/>
    </source>
</evidence>
<gene>
    <name evidence="10" type="ORF">SAMN03080606_04291</name>
</gene>
<dbReference type="GO" id="GO:0006355">
    <property type="term" value="P:regulation of DNA-templated transcription"/>
    <property type="evidence" value="ECO:0007669"/>
    <property type="project" value="InterPro"/>
</dbReference>
<feature type="domain" description="Response regulatory" evidence="9">
    <location>
        <begin position="4"/>
        <end position="120"/>
    </location>
</feature>
<dbReference type="Proteomes" id="UP000198636">
    <property type="component" value="Unassembled WGS sequence"/>
</dbReference>
<evidence type="ECO:0000313" key="10">
    <source>
        <dbReference type="EMBL" id="SCZ10499.1"/>
    </source>
</evidence>
<dbReference type="PANTHER" id="PTHR43214">
    <property type="entry name" value="TWO-COMPONENT RESPONSE REGULATOR"/>
    <property type="match status" value="1"/>
</dbReference>
<dbReference type="STRING" id="1120976.SAMN03080606_04291"/>
<reference evidence="10 11" key="1">
    <citation type="submission" date="2016-10" db="EMBL/GenBank/DDBJ databases">
        <authorList>
            <person name="de Groot N.N."/>
        </authorList>
    </citation>
    <scope>NUCLEOTIDE SEQUENCE [LARGE SCALE GENOMIC DNA]</scope>
    <source>
        <strain evidence="10 11">DSM 18978</strain>
    </source>
</reference>
<dbReference type="InterPro" id="IPR058245">
    <property type="entry name" value="NreC/VraR/RcsB-like_REC"/>
</dbReference>
<organism evidence="10 11">
    <name type="scientific">Alkaliphilus peptidifermentans DSM 18978</name>
    <dbReference type="NCBI Taxonomy" id="1120976"/>
    <lineage>
        <taxon>Bacteria</taxon>
        <taxon>Bacillati</taxon>
        <taxon>Bacillota</taxon>
        <taxon>Clostridia</taxon>
        <taxon>Peptostreptococcales</taxon>
        <taxon>Natronincolaceae</taxon>
        <taxon>Alkaliphilus</taxon>
    </lineage>
</organism>
<dbReference type="RefSeq" id="WP_091547633.1">
    <property type="nucleotide sequence ID" value="NZ_FMUS01000050.1"/>
</dbReference>
<dbReference type="Pfam" id="PF00072">
    <property type="entry name" value="Response_reg"/>
    <property type="match status" value="1"/>
</dbReference>
<evidence type="ECO:0000256" key="1">
    <source>
        <dbReference type="ARBA" id="ARBA00018672"/>
    </source>
</evidence>
<dbReference type="Pfam" id="PF00196">
    <property type="entry name" value="GerE"/>
    <property type="match status" value="1"/>
</dbReference>
<comment type="function">
    <text evidence="6">May play the central regulatory role in sporulation. It may be an element of the effector pathway responsible for the activation of sporulation genes in response to nutritional stress. Spo0A may act in concert with spo0H (a sigma factor) to control the expression of some genes that are critical to the sporulation process.</text>
</comment>
<dbReference type="CDD" id="cd06170">
    <property type="entry name" value="LuxR_C_like"/>
    <property type="match status" value="1"/>
</dbReference>
<dbReference type="PROSITE" id="PS50110">
    <property type="entry name" value="RESPONSE_REGULATORY"/>
    <property type="match status" value="1"/>
</dbReference>
<feature type="modified residue" description="4-aspartylphosphate" evidence="7">
    <location>
        <position position="55"/>
    </location>
</feature>
<dbReference type="InterPro" id="IPR016032">
    <property type="entry name" value="Sig_transdc_resp-reg_C-effctor"/>
</dbReference>
<dbReference type="PANTHER" id="PTHR43214:SF40">
    <property type="entry name" value="TRANSCRIPTIONAL REGULATORY PROTEIN LNRK"/>
    <property type="match status" value="1"/>
</dbReference>
<accession>A0A1G5LEA6</accession>
<dbReference type="SUPFAM" id="SSF46894">
    <property type="entry name" value="C-terminal effector domain of the bipartite response regulators"/>
    <property type="match status" value="1"/>
</dbReference>
<dbReference type="PROSITE" id="PS50043">
    <property type="entry name" value="HTH_LUXR_2"/>
    <property type="match status" value="1"/>
</dbReference>
<dbReference type="InterPro" id="IPR011006">
    <property type="entry name" value="CheY-like_superfamily"/>
</dbReference>
<dbReference type="SMART" id="SM00421">
    <property type="entry name" value="HTH_LUXR"/>
    <property type="match status" value="1"/>
</dbReference>
<evidence type="ECO:0000313" key="11">
    <source>
        <dbReference type="Proteomes" id="UP000198636"/>
    </source>
</evidence>